<dbReference type="AlphaFoldDB" id="F8B601"/>
<dbReference type="PANTHER" id="PTHR23131:SF4">
    <property type="entry name" value="METALLO-BETA-LACTAMASE SUPERFAMILY POTEIN"/>
    <property type="match status" value="1"/>
</dbReference>
<evidence type="ECO:0000313" key="3">
    <source>
        <dbReference type="Proteomes" id="UP000001549"/>
    </source>
</evidence>
<feature type="domain" description="Metallo-beta-lactamase" evidence="1">
    <location>
        <begin position="38"/>
        <end position="252"/>
    </location>
</feature>
<protein>
    <submittedName>
        <fullName evidence="2">Beta-lactamase class B</fullName>
    </submittedName>
</protein>
<evidence type="ECO:0000259" key="1">
    <source>
        <dbReference type="SMART" id="SM00849"/>
    </source>
</evidence>
<name>F8B601_9ACTN</name>
<organism evidence="2 3">
    <name type="scientific">Candidatus Protofrankia datiscae</name>
    <dbReference type="NCBI Taxonomy" id="2716812"/>
    <lineage>
        <taxon>Bacteria</taxon>
        <taxon>Bacillati</taxon>
        <taxon>Actinomycetota</taxon>
        <taxon>Actinomycetes</taxon>
        <taxon>Frankiales</taxon>
        <taxon>Frankiaceae</taxon>
        <taxon>Protofrankia</taxon>
    </lineage>
</organism>
<dbReference type="Proteomes" id="UP000001549">
    <property type="component" value="Chromosome"/>
</dbReference>
<dbReference type="Gene3D" id="3.60.15.10">
    <property type="entry name" value="Ribonuclease Z/Hydroxyacylglutathione hydrolase-like"/>
    <property type="match status" value="1"/>
</dbReference>
<proteinExistence type="predicted"/>
<dbReference type="HOGENOM" id="CLU_048478_0_0_11"/>
<evidence type="ECO:0000313" key="2">
    <source>
        <dbReference type="EMBL" id="AEH11148.1"/>
    </source>
</evidence>
<dbReference type="InterPro" id="IPR001279">
    <property type="entry name" value="Metallo-B-lactamas"/>
</dbReference>
<dbReference type="RefSeq" id="WP_013875027.1">
    <property type="nucleotide sequence ID" value="NC_015656.1"/>
</dbReference>
<gene>
    <name evidence="2" type="ordered locus">FsymDg_3871</name>
</gene>
<dbReference type="SUPFAM" id="SSF56281">
    <property type="entry name" value="Metallo-hydrolase/oxidoreductase"/>
    <property type="match status" value="1"/>
</dbReference>
<dbReference type="InterPro" id="IPR050662">
    <property type="entry name" value="Sec-metab_biosynth-thioest"/>
</dbReference>
<dbReference type="SMART" id="SM00849">
    <property type="entry name" value="Lactamase_B"/>
    <property type="match status" value="1"/>
</dbReference>
<sequence length="348" mass="38048">MPPPPNEQPDDWTEPGAHPVAAGVYRIPLPLPYSGLRAVNVYVVPDVDGLVVVDSGWAMPSTESALATALSTLGYQLDDVSRVMVTHAHHDHYTQALALRARFGTKVSIGWGEHHSILAGEKSEVLTRPQIAMLLRCGAPELAERYARYLVHETDHSQNAPWGPPDSWLDDGDVVGLAERKLDVLATPGHTRGHVVLRDSTNGLLFAGDHVLPHITPSLGFEWAPEPSPLRSFLQSLRLMGGLPDTLLLPAHGPVTTSVHRRVEELLAHHEARLDTAARNVRAGAETAFQVAAAMRWTRRERRLDELDTTSQTLAVLEIEAHLDLLVEHDQLVAATAGDGVVRYATRN</sequence>
<dbReference type="EMBL" id="CP002801">
    <property type="protein sequence ID" value="AEH11148.1"/>
    <property type="molecule type" value="Genomic_DNA"/>
</dbReference>
<keyword evidence="3" id="KW-1185">Reference proteome</keyword>
<dbReference type="eggNOG" id="COG0491">
    <property type="taxonomic scope" value="Bacteria"/>
</dbReference>
<reference evidence="2 3" key="1">
    <citation type="submission" date="2011-05" db="EMBL/GenBank/DDBJ databases">
        <title>Complete sequence of chromosome of Frankia symbiont of Datisca glomerata.</title>
        <authorList>
            <consortium name="US DOE Joint Genome Institute"/>
            <person name="Lucas S."/>
            <person name="Han J."/>
            <person name="Lapidus A."/>
            <person name="Cheng J.-F."/>
            <person name="Goodwin L."/>
            <person name="Pitluck S."/>
            <person name="Peters L."/>
            <person name="Mikhailova N."/>
            <person name="Chertkov O."/>
            <person name="Teshima H."/>
            <person name="Han C."/>
            <person name="Tapia R."/>
            <person name="Land M."/>
            <person name="Hauser L."/>
            <person name="Kyrpides N."/>
            <person name="Ivanova N."/>
            <person name="Pagani I."/>
            <person name="Berry A."/>
            <person name="Pawlowski K."/>
            <person name="Persson T."/>
            <person name="Vanden Heuvel B."/>
            <person name="Benson D."/>
            <person name="Woyke T."/>
        </authorList>
    </citation>
    <scope>NUCLEOTIDE SEQUENCE [LARGE SCALE GENOMIC DNA]</scope>
    <source>
        <strain evidence="3">4085684</strain>
    </source>
</reference>
<dbReference type="Pfam" id="PF00753">
    <property type="entry name" value="Lactamase_B"/>
    <property type="match status" value="1"/>
</dbReference>
<dbReference type="InterPro" id="IPR036866">
    <property type="entry name" value="RibonucZ/Hydroxyglut_hydro"/>
</dbReference>
<accession>F8B601</accession>
<dbReference type="PANTHER" id="PTHR23131">
    <property type="entry name" value="ENDORIBONUCLEASE LACTB2"/>
    <property type="match status" value="1"/>
</dbReference>
<dbReference type="STRING" id="656024.FsymDg_3871"/>
<dbReference type="KEGG" id="fsy:FsymDg_3871"/>